<proteinExistence type="predicted"/>
<evidence type="ECO:0000313" key="1">
    <source>
        <dbReference type="EMBL" id="MDQ1031342.1"/>
    </source>
</evidence>
<keyword evidence="2" id="KW-1185">Reference proteome</keyword>
<evidence type="ECO:0000313" key="2">
    <source>
        <dbReference type="Proteomes" id="UP001230328"/>
    </source>
</evidence>
<sequence length="51" mass="5469">MECLLNEGESGMALFGSLFLLSDLGLQLGDPCFESRDARVGPEGFTHALSH</sequence>
<reference evidence="1 2" key="1">
    <citation type="submission" date="2023-07" db="EMBL/GenBank/DDBJ databases">
        <title>Comparative genomics of wheat-associated soil bacteria to identify genetic determinants of phenazine resistance.</title>
        <authorList>
            <person name="Mouncey N."/>
        </authorList>
    </citation>
    <scope>NUCLEOTIDE SEQUENCE [LARGE SCALE GENOMIC DNA]</scope>
    <source>
        <strain evidence="1 2">V2I4</strain>
    </source>
</reference>
<name>A0ABU0T6Y8_9ACTN</name>
<gene>
    <name evidence="1" type="ORF">QF035_008924</name>
</gene>
<dbReference type="EMBL" id="JAUSZI010000002">
    <property type="protein sequence ID" value="MDQ1031342.1"/>
    <property type="molecule type" value="Genomic_DNA"/>
</dbReference>
<comment type="caution">
    <text evidence="1">The sequence shown here is derived from an EMBL/GenBank/DDBJ whole genome shotgun (WGS) entry which is preliminary data.</text>
</comment>
<protein>
    <submittedName>
        <fullName evidence="1">Uncharacterized protein</fullName>
    </submittedName>
</protein>
<accession>A0ABU0T6Y8</accession>
<dbReference type="Proteomes" id="UP001230328">
    <property type="component" value="Unassembled WGS sequence"/>
</dbReference>
<organism evidence="1 2">
    <name type="scientific">Streptomyces umbrinus</name>
    <dbReference type="NCBI Taxonomy" id="67370"/>
    <lineage>
        <taxon>Bacteria</taxon>
        <taxon>Bacillati</taxon>
        <taxon>Actinomycetota</taxon>
        <taxon>Actinomycetes</taxon>
        <taxon>Kitasatosporales</taxon>
        <taxon>Streptomycetaceae</taxon>
        <taxon>Streptomyces</taxon>
        <taxon>Streptomyces phaeochromogenes group</taxon>
    </lineage>
</organism>